<dbReference type="PROSITE" id="PS50908">
    <property type="entry name" value="RWD"/>
    <property type="match status" value="1"/>
</dbReference>
<dbReference type="SMART" id="SM00591">
    <property type="entry name" value="RWD"/>
    <property type="match status" value="1"/>
</dbReference>
<evidence type="ECO:0000313" key="2">
    <source>
        <dbReference type="EMBL" id="TNN17411.1"/>
    </source>
</evidence>
<accession>A0A4Z2DLN3</accession>
<dbReference type="STRING" id="6182.A0A4Z2DLN3"/>
<feature type="domain" description="RWD" evidence="1">
    <location>
        <begin position="9"/>
        <end position="110"/>
    </location>
</feature>
<evidence type="ECO:0000313" key="3">
    <source>
        <dbReference type="Proteomes" id="UP000311919"/>
    </source>
</evidence>
<dbReference type="SUPFAM" id="SSF54495">
    <property type="entry name" value="UBC-like"/>
    <property type="match status" value="1"/>
</dbReference>
<name>A0A4Z2DLN3_SCHJA</name>
<sequence>MAVCDLREEEAQVLKSIFSEDELTISGDYKLEYKVGEHGTISSFVIQIQWPTGYPNVMPYISMDCFYNQHVPQDVKEKIVAELVSVAEDQLGSALTYILVEYIKENHERFVKWFSIEKVDKSQPDSISNEASVSRKQDKLPQLSKTQKRKYLGRLGQDGELPRGWNWVSVIKHLQQTGSAS</sequence>
<comment type="caution">
    <text evidence="2">The sequence shown here is derived from an EMBL/GenBank/DDBJ whole genome shotgun (WGS) entry which is preliminary data.</text>
</comment>
<evidence type="ECO:0000259" key="1">
    <source>
        <dbReference type="PROSITE" id="PS50908"/>
    </source>
</evidence>
<dbReference type="OrthoDB" id="10045773at2759"/>
<protein>
    <submittedName>
        <fullName evidence="2">RWD domain-containing protein isoform 3</fullName>
    </submittedName>
</protein>
<dbReference type="CDD" id="cd23817">
    <property type="entry name" value="RWD-RWDD4"/>
    <property type="match status" value="1"/>
</dbReference>
<dbReference type="InterPro" id="IPR006575">
    <property type="entry name" value="RWD_dom"/>
</dbReference>
<dbReference type="AlphaFoldDB" id="A0A4Z2DLN3"/>
<dbReference type="EMBL" id="SKCS01000093">
    <property type="protein sequence ID" value="TNN17411.1"/>
    <property type="molecule type" value="Genomic_DNA"/>
</dbReference>
<proteinExistence type="predicted"/>
<reference evidence="2 3" key="1">
    <citation type="submission" date="2019-03" db="EMBL/GenBank/DDBJ databases">
        <title>An improved genome assembly of the fluke Schistosoma japonicum.</title>
        <authorList>
            <person name="Hu W."/>
            <person name="Luo F."/>
            <person name="Yin M."/>
            <person name="Mo X."/>
            <person name="Sun C."/>
            <person name="Wu Q."/>
            <person name="Zhu B."/>
            <person name="Xiang M."/>
            <person name="Wang J."/>
            <person name="Wang Y."/>
            <person name="Zhang T."/>
            <person name="Xu B."/>
            <person name="Zheng H."/>
            <person name="Feng Z."/>
        </authorList>
    </citation>
    <scope>NUCLEOTIDE SEQUENCE [LARGE SCALE GENOMIC DNA]</scope>
    <source>
        <strain evidence="2">HuSjv2</strain>
        <tissue evidence="2">Worms</tissue>
    </source>
</reference>
<dbReference type="InterPro" id="IPR042770">
    <property type="entry name" value="RWDD4"/>
</dbReference>
<keyword evidence="3" id="KW-1185">Reference proteome</keyword>
<dbReference type="PANTHER" id="PTHR21275:SF1">
    <property type="entry name" value="RWD DOMAIN-CONTAINING PROTEIN 4"/>
    <property type="match status" value="1"/>
</dbReference>
<dbReference type="Gene3D" id="3.10.110.10">
    <property type="entry name" value="Ubiquitin Conjugating Enzyme"/>
    <property type="match status" value="1"/>
</dbReference>
<gene>
    <name evidence="2" type="ORF">EWB00_011140</name>
</gene>
<dbReference type="PANTHER" id="PTHR21275">
    <property type="entry name" value="RWD DOMAIN-CONTAINING PROTEIN 4"/>
    <property type="match status" value="1"/>
</dbReference>
<dbReference type="Proteomes" id="UP000311919">
    <property type="component" value="Unassembled WGS sequence"/>
</dbReference>
<dbReference type="EMBL" id="SKCS01000093">
    <property type="protein sequence ID" value="TNN17414.1"/>
    <property type="molecule type" value="Genomic_DNA"/>
</dbReference>
<dbReference type="InterPro" id="IPR016135">
    <property type="entry name" value="UBQ-conjugating_enzyme/RWD"/>
</dbReference>
<dbReference type="Pfam" id="PF05773">
    <property type="entry name" value="RWD"/>
    <property type="match status" value="1"/>
</dbReference>
<organism evidence="2 3">
    <name type="scientific">Schistosoma japonicum</name>
    <name type="common">Blood fluke</name>
    <dbReference type="NCBI Taxonomy" id="6182"/>
    <lineage>
        <taxon>Eukaryota</taxon>
        <taxon>Metazoa</taxon>
        <taxon>Spiralia</taxon>
        <taxon>Lophotrochozoa</taxon>
        <taxon>Platyhelminthes</taxon>
        <taxon>Trematoda</taxon>
        <taxon>Digenea</taxon>
        <taxon>Strigeidida</taxon>
        <taxon>Schistosomatoidea</taxon>
        <taxon>Schistosomatidae</taxon>
        <taxon>Schistosoma</taxon>
    </lineage>
</organism>